<feature type="transmembrane region" description="Helical" evidence="6">
    <location>
        <begin position="243"/>
        <end position="263"/>
    </location>
</feature>
<dbReference type="EMBL" id="JBEWLY010000019">
    <property type="protein sequence ID" value="MET1756158.1"/>
    <property type="molecule type" value="Genomic_DNA"/>
</dbReference>
<evidence type="ECO:0000313" key="7">
    <source>
        <dbReference type="EMBL" id="MET1756158.1"/>
    </source>
</evidence>
<evidence type="ECO:0000256" key="5">
    <source>
        <dbReference type="ARBA" id="ARBA00023136"/>
    </source>
</evidence>
<feature type="transmembrane region" description="Helical" evidence="6">
    <location>
        <begin position="334"/>
        <end position="354"/>
    </location>
</feature>
<feature type="transmembrane region" description="Helical" evidence="6">
    <location>
        <begin position="218"/>
        <end position="237"/>
    </location>
</feature>
<comment type="caution">
    <text evidence="7">The sequence shown here is derived from an EMBL/GenBank/DDBJ whole genome shotgun (WGS) entry which is preliminary data.</text>
</comment>
<evidence type="ECO:0000256" key="1">
    <source>
        <dbReference type="ARBA" id="ARBA00004651"/>
    </source>
</evidence>
<feature type="transmembrane region" description="Helical" evidence="6">
    <location>
        <begin position="81"/>
        <end position="108"/>
    </location>
</feature>
<sequence>MRGNGFIFLSGRLTALAILIVFQVLIVRSLSVGEYARWALVFALAALMQTAVSFGIPRLIPKYISQAGLKLSWGAARTLAWQLLLFRLLATSCLIGVTFGVLVATGYVQDVDRVFVAVSAVFILVGLVLMDADAMAQALSLQRASRLFTVAEAGGRLALVGLAAAATNDLTATQVLLISSGTYGLCALALLRSVFSVLSSPATVDEARPLDFTEMRQTAFAGYASSMAWFASSPAVVRVIASHFLTVATFAGFAFAQTLVLSFQRYTPGALIFPFVEPNAMRHYNQTGDQQRLWRILSLMVKVDLITIGAAIIGASISGQEVLDYISGGKHGGFAFAIPLLLVYIMASSVYRGFETVALSLGVSSVLLRNSALSIAWLLLALLFADQYGLAALLAFPICDALSRLLLVYRSMIKRELKPLIDGPINMTVALLVALFSIGGVQLREALSLEQGWSIPLAVCVDLLFGLALLFVRPFRKDEGELVAGPRIGSAKGFLR</sequence>
<evidence type="ECO:0000256" key="6">
    <source>
        <dbReference type="SAM" id="Phobius"/>
    </source>
</evidence>
<organism evidence="7 8">
    <name type="scientific">Novosphingobium kalidii</name>
    <dbReference type="NCBI Taxonomy" id="3230299"/>
    <lineage>
        <taxon>Bacteria</taxon>
        <taxon>Pseudomonadati</taxon>
        <taxon>Pseudomonadota</taxon>
        <taxon>Alphaproteobacteria</taxon>
        <taxon>Sphingomonadales</taxon>
        <taxon>Sphingomonadaceae</taxon>
        <taxon>Novosphingobium</taxon>
    </lineage>
</organism>
<keyword evidence="4 6" id="KW-1133">Transmembrane helix</keyword>
<name>A0ABV2D2P9_9SPHN</name>
<feature type="transmembrane region" description="Helical" evidence="6">
    <location>
        <begin position="421"/>
        <end position="441"/>
    </location>
</feature>
<keyword evidence="2" id="KW-1003">Cell membrane</keyword>
<comment type="subcellular location">
    <subcellularLocation>
        <location evidence="1">Cell membrane</location>
        <topology evidence="1">Multi-pass membrane protein</topology>
    </subcellularLocation>
</comment>
<dbReference type="RefSeq" id="WP_353984649.1">
    <property type="nucleotide sequence ID" value="NZ_JBEWLY010000019.1"/>
</dbReference>
<feature type="transmembrane region" description="Helical" evidence="6">
    <location>
        <begin position="114"/>
        <end position="132"/>
    </location>
</feature>
<feature type="transmembrane region" description="Helical" evidence="6">
    <location>
        <begin position="144"/>
        <end position="166"/>
    </location>
</feature>
<keyword evidence="8" id="KW-1185">Reference proteome</keyword>
<evidence type="ECO:0000256" key="3">
    <source>
        <dbReference type="ARBA" id="ARBA00022692"/>
    </source>
</evidence>
<keyword evidence="5 6" id="KW-0472">Membrane</keyword>
<feature type="transmembrane region" description="Helical" evidence="6">
    <location>
        <begin position="366"/>
        <end position="384"/>
    </location>
</feature>
<reference evidence="7 8" key="1">
    <citation type="submission" date="2024-07" db="EMBL/GenBank/DDBJ databases">
        <title>Novosphingobium kalidii RD2P27.</title>
        <authorList>
            <person name="Sun J.-Q."/>
        </authorList>
    </citation>
    <scope>NUCLEOTIDE SEQUENCE [LARGE SCALE GENOMIC DNA]</scope>
    <source>
        <strain evidence="7 8">RD2P27</strain>
    </source>
</reference>
<protein>
    <recommendedName>
        <fullName evidence="9">O-antigen/teichoic acid export membrane protein</fullName>
    </recommendedName>
</protein>
<dbReference type="InterPro" id="IPR050833">
    <property type="entry name" value="Poly_Biosynth_Transport"/>
</dbReference>
<keyword evidence="3 6" id="KW-0812">Transmembrane</keyword>
<dbReference type="PANTHER" id="PTHR30250:SF11">
    <property type="entry name" value="O-ANTIGEN TRANSPORTER-RELATED"/>
    <property type="match status" value="1"/>
</dbReference>
<dbReference type="Proteomes" id="UP001548713">
    <property type="component" value="Unassembled WGS sequence"/>
</dbReference>
<feature type="transmembrane region" description="Helical" evidence="6">
    <location>
        <begin position="453"/>
        <end position="472"/>
    </location>
</feature>
<evidence type="ECO:0000256" key="4">
    <source>
        <dbReference type="ARBA" id="ARBA00022989"/>
    </source>
</evidence>
<feature type="transmembrane region" description="Helical" evidence="6">
    <location>
        <begin position="293"/>
        <end position="314"/>
    </location>
</feature>
<feature type="transmembrane region" description="Helical" evidence="6">
    <location>
        <begin position="390"/>
        <end position="409"/>
    </location>
</feature>
<accession>A0ABV2D2P9</accession>
<feature type="transmembrane region" description="Helical" evidence="6">
    <location>
        <begin position="172"/>
        <end position="191"/>
    </location>
</feature>
<dbReference type="PANTHER" id="PTHR30250">
    <property type="entry name" value="PST FAMILY PREDICTED COLANIC ACID TRANSPORTER"/>
    <property type="match status" value="1"/>
</dbReference>
<feature type="transmembrane region" description="Helical" evidence="6">
    <location>
        <begin position="7"/>
        <end position="26"/>
    </location>
</feature>
<evidence type="ECO:0000313" key="8">
    <source>
        <dbReference type="Proteomes" id="UP001548713"/>
    </source>
</evidence>
<evidence type="ECO:0008006" key="9">
    <source>
        <dbReference type="Google" id="ProtNLM"/>
    </source>
</evidence>
<feature type="transmembrane region" description="Helical" evidence="6">
    <location>
        <begin position="38"/>
        <end position="60"/>
    </location>
</feature>
<evidence type="ECO:0000256" key="2">
    <source>
        <dbReference type="ARBA" id="ARBA00022475"/>
    </source>
</evidence>
<proteinExistence type="predicted"/>
<gene>
    <name evidence="7" type="ORF">ABVV53_11935</name>
</gene>